<feature type="region of interest" description="Disordered" evidence="1">
    <location>
        <begin position="263"/>
        <end position="327"/>
    </location>
</feature>
<keyword evidence="2" id="KW-0472">Membrane</keyword>
<dbReference type="PANTHER" id="PTHR12861">
    <property type="entry name" value="TRANSLOCON-ASSOCIATED PROTEIN, BETA SUBUNIT PRECURSOR TRAP-BETA SIGNAL SEQUENCE RECEPTOR BETA SUBUNIT"/>
    <property type="match status" value="1"/>
</dbReference>
<dbReference type="GO" id="GO:0005783">
    <property type="term" value="C:endoplasmic reticulum"/>
    <property type="evidence" value="ECO:0007669"/>
    <property type="project" value="TreeGrafter"/>
</dbReference>
<keyword evidence="4" id="KW-1185">Reference proteome</keyword>
<evidence type="ECO:0000313" key="4">
    <source>
        <dbReference type="Proteomes" id="UP000472268"/>
    </source>
</evidence>
<keyword evidence="2" id="KW-0812">Transmembrane</keyword>
<evidence type="ECO:0000313" key="3">
    <source>
        <dbReference type="Ensembl" id="ENSSSUP00005001648.1"/>
    </source>
</evidence>
<proteinExistence type="predicted"/>
<keyword evidence="2" id="KW-1133">Transmembrane helix</keyword>
<dbReference type="Ensembl" id="ENSSSUT00005001932.1">
    <property type="protein sequence ID" value="ENSSSUP00005001648.1"/>
    <property type="gene ID" value="ENSSSUG00005001149.1"/>
</dbReference>
<evidence type="ECO:0000256" key="1">
    <source>
        <dbReference type="SAM" id="MobiDB-lite"/>
    </source>
</evidence>
<feature type="compositionally biased region" description="Gly residues" evidence="1">
    <location>
        <begin position="306"/>
        <end position="322"/>
    </location>
</feature>
<name>A0A673SQE5_SURSU</name>
<reference evidence="3" key="3">
    <citation type="submission" date="2025-09" db="UniProtKB">
        <authorList>
            <consortium name="Ensembl"/>
        </authorList>
    </citation>
    <scope>IDENTIFICATION</scope>
</reference>
<dbReference type="PANTHER" id="PTHR12861:SF3">
    <property type="entry name" value="TRANSLOCON-ASSOCIATED PROTEIN SUBUNIT BETA"/>
    <property type="match status" value="1"/>
</dbReference>
<accession>A0A673SQE5</accession>
<sequence length="474" mass="49751">MGKGQRPLRAGLGEGTLPGRSWRPYVRGSSARRSSPQMRLLAAVLLALLAVSQAEEGARLLASKSLLNRYAVEGRDLTLQYNLYNVGSSAALDVELSDDSFPPEDFGIVSGMLNVKWDRIAPASNVSHTVVLRPLKAGYFNFTSATVTYLAQEDGPVVVGFTSAPGQGGILAQREFDRRFSPHFVSSAASLSPPAPPGGGRPLVLRRFVQFVAAPQTCVVGSDPASRLPFFSTQPPVESRPGVLGLFGGFKECLRFREPQGAGRLSVNNHAPGSVLGEDSEQVSGEKGRTPGRRRGVGAPAESQGGLSGGGGIRPARGGGEGQASWAGGVARRGEEGLAGGFAGLECRRSGRGAEVGAGGVGLEVCAGLGVVSLRCSGREKRLLGLGQVRRGLGLRHLEGMVALQADGAFRLSLCCTCGREPLTPSSPPEPGLRCPPQLDWAAFGVMTLPSIGVPLLLWYSSKRKYDTPKTKKN</sequence>
<feature type="transmembrane region" description="Helical" evidence="2">
    <location>
        <begin position="441"/>
        <end position="460"/>
    </location>
</feature>
<dbReference type="Proteomes" id="UP000472268">
    <property type="component" value="Chromosome 3"/>
</dbReference>
<evidence type="ECO:0008006" key="5">
    <source>
        <dbReference type="Google" id="ProtNLM"/>
    </source>
</evidence>
<protein>
    <recommendedName>
        <fullName evidence="5">Signal sequence receptor subunit 2</fullName>
    </recommendedName>
</protein>
<dbReference type="AlphaFoldDB" id="A0A673SQE5"/>
<reference evidence="3" key="2">
    <citation type="submission" date="2025-08" db="UniProtKB">
        <authorList>
            <consortium name="Ensembl"/>
        </authorList>
    </citation>
    <scope>IDENTIFICATION</scope>
</reference>
<dbReference type="Pfam" id="PF05753">
    <property type="entry name" value="TRAP_beta"/>
    <property type="match status" value="2"/>
</dbReference>
<organism evidence="3 4">
    <name type="scientific">Suricata suricatta</name>
    <name type="common">Meerkat</name>
    <dbReference type="NCBI Taxonomy" id="37032"/>
    <lineage>
        <taxon>Eukaryota</taxon>
        <taxon>Metazoa</taxon>
        <taxon>Chordata</taxon>
        <taxon>Craniata</taxon>
        <taxon>Vertebrata</taxon>
        <taxon>Euteleostomi</taxon>
        <taxon>Mammalia</taxon>
        <taxon>Eutheria</taxon>
        <taxon>Laurasiatheria</taxon>
        <taxon>Carnivora</taxon>
        <taxon>Feliformia</taxon>
        <taxon>Herpestidae</taxon>
        <taxon>Suricata</taxon>
    </lineage>
</organism>
<gene>
    <name evidence="3" type="primary">SSR2</name>
</gene>
<evidence type="ECO:0000256" key="2">
    <source>
        <dbReference type="SAM" id="Phobius"/>
    </source>
</evidence>
<reference evidence="3 4" key="1">
    <citation type="submission" date="2019-05" db="EMBL/GenBank/DDBJ databases">
        <title>A Chromosome-scale Meerkat (S. suricatta) Genome Assembly.</title>
        <authorList>
            <person name="Dudchenko O."/>
            <person name="Lieberman Aiden E."/>
            <person name="Tung J."/>
            <person name="Barreiro L.B."/>
            <person name="Clutton-Brock T.H."/>
        </authorList>
    </citation>
    <scope>NUCLEOTIDE SEQUENCE [LARGE SCALE GENOMIC DNA]</scope>
</reference>